<dbReference type="OrthoDB" id="9802066at2"/>
<dbReference type="EMBL" id="CP041730">
    <property type="protein sequence ID" value="QDQ28763.1"/>
    <property type="molecule type" value="Genomic_DNA"/>
</dbReference>
<dbReference type="KEGG" id="cari:FNU76_21750"/>
<name>A0A516SKW4_9NEIS</name>
<evidence type="ECO:0000313" key="1">
    <source>
        <dbReference type="EMBL" id="QDQ28763.1"/>
    </source>
</evidence>
<sequence length="374" mass="40366">MRKIGRDDIDATAPLAYPLHDVNGRCVLEAGSVPAANANWPRWLNGGLYVDVGLLWRQAPCGARQCVQHAIVRLTELKQAPVENSRAFADEMTAIAALVSEAWRRDSDVMTATVMLCRDGDQAARQAVYTACVALRVLCCMDMPEAHGASVLAAALSLHLEQPLPARPLGRLGALLPRAGVDGVSGLRRRGVRDPVWLDTVRQAKRILNEDDQPLRLRDKQLSDEAQLIALADLLCASLDETGSRQAGASRAVLRDVLIEHGAHVDIRIASSLIRALGVYPVGTVVQLARGEIGVVSDLSEQLDAPWVCSLFGELGAPLAEPVLRDTRQGGNAIRESLSAMELPSPVNMAIIWGEEAADYRMPSGLLHGERQSV</sequence>
<accession>A0A516SKW4</accession>
<dbReference type="Proteomes" id="UP000317550">
    <property type="component" value="Chromosome"/>
</dbReference>
<dbReference type="RefSeq" id="WP_144280146.1">
    <property type="nucleotide sequence ID" value="NZ_CP041730.1"/>
</dbReference>
<keyword evidence="2" id="KW-1185">Reference proteome</keyword>
<gene>
    <name evidence="1" type="ORF">FNU76_21750</name>
</gene>
<dbReference type="AlphaFoldDB" id="A0A516SKW4"/>
<reference evidence="2" key="1">
    <citation type="submission" date="2019-07" db="EMBL/GenBank/DDBJ databases">
        <title>Chitinimonas sp. nov., isolated from Ny-Alesund, arctica soil.</title>
        <authorList>
            <person name="Xu Q."/>
            <person name="Peng F."/>
        </authorList>
    </citation>
    <scope>NUCLEOTIDE SEQUENCE [LARGE SCALE GENOMIC DNA]</scope>
    <source>
        <strain evidence="2">R3-44</strain>
    </source>
</reference>
<proteinExistence type="predicted"/>
<evidence type="ECO:0000313" key="2">
    <source>
        <dbReference type="Proteomes" id="UP000317550"/>
    </source>
</evidence>
<protein>
    <submittedName>
        <fullName evidence="1">Uncharacterized protein</fullName>
    </submittedName>
</protein>
<organism evidence="1 2">
    <name type="scientific">Chitinimonas arctica</name>
    <dbReference type="NCBI Taxonomy" id="2594795"/>
    <lineage>
        <taxon>Bacteria</taxon>
        <taxon>Pseudomonadati</taxon>
        <taxon>Pseudomonadota</taxon>
        <taxon>Betaproteobacteria</taxon>
        <taxon>Neisseriales</taxon>
        <taxon>Chitinibacteraceae</taxon>
        <taxon>Chitinimonas</taxon>
    </lineage>
</organism>